<protein>
    <submittedName>
        <fullName evidence="1">Uncharacterized protein</fullName>
    </submittedName>
</protein>
<gene>
    <name evidence="1" type="ORF">HMPREF0731_1974</name>
</gene>
<comment type="caution">
    <text evidence="1">The sequence shown here is derived from an EMBL/GenBank/DDBJ whole genome shotgun (WGS) entry which is preliminary data.</text>
</comment>
<feature type="non-terminal residue" evidence="1">
    <location>
        <position position="1"/>
    </location>
</feature>
<reference evidence="1 2" key="1">
    <citation type="submission" date="2010-04" db="EMBL/GenBank/DDBJ databases">
        <authorList>
            <person name="Qin X."/>
            <person name="Bachman B."/>
            <person name="Battles P."/>
            <person name="Bell A."/>
            <person name="Bess C."/>
            <person name="Bickham C."/>
            <person name="Chaboub L."/>
            <person name="Chen D."/>
            <person name="Coyle M."/>
            <person name="Deiros D.R."/>
            <person name="Dinh H."/>
            <person name="Forbes L."/>
            <person name="Fowler G."/>
            <person name="Francisco L."/>
            <person name="Fu Q."/>
            <person name="Gubbala S."/>
            <person name="Hale W."/>
            <person name="Han Y."/>
            <person name="Hemphill L."/>
            <person name="Highlander S.K."/>
            <person name="Hirani K."/>
            <person name="Hogues M."/>
            <person name="Jackson L."/>
            <person name="Jakkamsetti A."/>
            <person name="Javaid M."/>
            <person name="Jiang H."/>
            <person name="Korchina V."/>
            <person name="Kovar C."/>
            <person name="Lara F."/>
            <person name="Lee S."/>
            <person name="Mata R."/>
            <person name="Mathew T."/>
            <person name="Moen C."/>
            <person name="Morales K."/>
            <person name="Munidasa M."/>
            <person name="Nazareth L."/>
            <person name="Ngo R."/>
            <person name="Nguyen L."/>
            <person name="Okwuonu G."/>
            <person name="Ongeri F."/>
            <person name="Patil S."/>
            <person name="Petrosino J."/>
            <person name="Pham C."/>
            <person name="Pham P."/>
            <person name="Pu L.-L."/>
            <person name="Puazo M."/>
            <person name="Raj R."/>
            <person name="Reid J."/>
            <person name="Rouhana J."/>
            <person name="Saada N."/>
            <person name="Shang Y."/>
            <person name="Simmons D."/>
            <person name="Thornton R."/>
            <person name="Warren J."/>
            <person name="Weissenberger G."/>
            <person name="Zhang J."/>
            <person name="Zhang L."/>
            <person name="Zhou C."/>
            <person name="Zhu D."/>
            <person name="Muzny D."/>
            <person name="Worley K."/>
            <person name="Gibbs R."/>
        </authorList>
    </citation>
    <scope>NUCLEOTIDE SEQUENCE [LARGE SCALE GENOMIC DNA]</scope>
    <source>
        <strain evidence="1 2">ATCC 49957</strain>
    </source>
</reference>
<keyword evidence="2" id="KW-1185">Reference proteome</keyword>
<dbReference type="EMBL" id="ADVL01000320">
    <property type="protein sequence ID" value="EFH11812.1"/>
    <property type="molecule type" value="Genomic_DNA"/>
</dbReference>
<organism evidence="1 2">
    <name type="scientific">Pseudoroseomonas cervicalis ATCC 49957</name>
    <dbReference type="NCBI Taxonomy" id="525371"/>
    <lineage>
        <taxon>Bacteria</taxon>
        <taxon>Pseudomonadati</taxon>
        <taxon>Pseudomonadota</taxon>
        <taxon>Alphaproteobacteria</taxon>
        <taxon>Acetobacterales</taxon>
        <taxon>Roseomonadaceae</taxon>
        <taxon>Roseomonas</taxon>
    </lineage>
</organism>
<dbReference type="HOGENOM" id="CLU_3244329_0_0_5"/>
<dbReference type="Proteomes" id="UP000005324">
    <property type="component" value="Unassembled WGS sequence"/>
</dbReference>
<sequence>AAESPGRAAHQAALSLGGLRMALFPDAASPFARDRAIGSLPA</sequence>
<accession>D5RLL3</accession>
<name>D5RLL3_9PROT</name>
<dbReference type="AlphaFoldDB" id="D5RLL3"/>
<evidence type="ECO:0000313" key="2">
    <source>
        <dbReference type="Proteomes" id="UP000005324"/>
    </source>
</evidence>
<proteinExistence type="predicted"/>
<evidence type="ECO:0000313" key="1">
    <source>
        <dbReference type="EMBL" id="EFH11812.1"/>
    </source>
</evidence>